<evidence type="ECO:0000256" key="2">
    <source>
        <dbReference type="ARBA" id="ARBA00022553"/>
    </source>
</evidence>
<dbReference type="Pfam" id="PF01237">
    <property type="entry name" value="Oxysterol_BP"/>
    <property type="match status" value="1"/>
</dbReference>
<proteinExistence type="inferred from homology"/>
<keyword evidence="4" id="KW-0175">Coiled coil</keyword>
<dbReference type="PANTHER" id="PTHR10972">
    <property type="entry name" value="OXYSTEROL-BINDING PROTEIN-RELATED"/>
    <property type="match status" value="1"/>
</dbReference>
<evidence type="ECO:0008006" key="6">
    <source>
        <dbReference type="Google" id="ProtNLM"/>
    </source>
</evidence>
<dbReference type="EMBL" id="HBIB01002567">
    <property type="protein sequence ID" value="CAE0239529.1"/>
    <property type="molecule type" value="Transcribed_RNA"/>
</dbReference>
<dbReference type="GO" id="GO:0005829">
    <property type="term" value="C:cytosol"/>
    <property type="evidence" value="ECO:0007669"/>
    <property type="project" value="TreeGrafter"/>
</dbReference>
<dbReference type="InterPro" id="IPR037239">
    <property type="entry name" value="OSBP_sf"/>
</dbReference>
<evidence type="ECO:0000256" key="3">
    <source>
        <dbReference type="RuleBase" id="RU003844"/>
    </source>
</evidence>
<dbReference type="Gene3D" id="3.30.70.3490">
    <property type="match status" value="1"/>
</dbReference>
<name>A0A7S3CWL2_9EUKA</name>
<dbReference type="AlphaFoldDB" id="A0A7S3CWL2"/>
<keyword evidence="2" id="KW-0597">Phosphoprotein</keyword>
<feature type="coiled-coil region" evidence="4">
    <location>
        <begin position="345"/>
        <end position="372"/>
    </location>
</feature>
<accession>A0A7S3CWL2</accession>
<evidence type="ECO:0000313" key="5">
    <source>
        <dbReference type="EMBL" id="CAE0239529.1"/>
    </source>
</evidence>
<gene>
    <name evidence="5" type="ORF">PBIL07802_LOCUS1678</name>
</gene>
<dbReference type="GO" id="GO:0016020">
    <property type="term" value="C:membrane"/>
    <property type="evidence" value="ECO:0007669"/>
    <property type="project" value="TreeGrafter"/>
</dbReference>
<dbReference type="InterPro" id="IPR018494">
    <property type="entry name" value="Oxysterol-bd_CS"/>
</dbReference>
<evidence type="ECO:0000256" key="4">
    <source>
        <dbReference type="SAM" id="Coils"/>
    </source>
</evidence>
<dbReference type="SUPFAM" id="SSF144000">
    <property type="entry name" value="Oxysterol-binding protein-like"/>
    <property type="match status" value="1"/>
</dbReference>
<dbReference type="FunFam" id="2.40.160.120:FF:000001">
    <property type="entry name" value="Oxysterol-binding protein"/>
    <property type="match status" value="1"/>
</dbReference>
<reference evidence="5" key="1">
    <citation type="submission" date="2021-01" db="EMBL/GenBank/DDBJ databases">
        <authorList>
            <person name="Corre E."/>
            <person name="Pelletier E."/>
            <person name="Niang G."/>
            <person name="Scheremetjew M."/>
            <person name="Finn R."/>
            <person name="Kale V."/>
            <person name="Holt S."/>
            <person name="Cochrane G."/>
            <person name="Meng A."/>
            <person name="Brown T."/>
            <person name="Cohen L."/>
        </authorList>
    </citation>
    <scope>NUCLEOTIDE SEQUENCE</scope>
    <source>
        <strain evidence="5">NIES-2562</strain>
    </source>
</reference>
<dbReference type="InterPro" id="IPR000648">
    <property type="entry name" value="Oxysterol-bd"/>
</dbReference>
<evidence type="ECO:0000256" key="1">
    <source>
        <dbReference type="ARBA" id="ARBA00008842"/>
    </source>
</evidence>
<dbReference type="GO" id="GO:0032934">
    <property type="term" value="F:sterol binding"/>
    <property type="evidence" value="ECO:0007669"/>
    <property type="project" value="TreeGrafter"/>
</dbReference>
<organism evidence="5">
    <name type="scientific">Palpitomonas bilix</name>
    <dbReference type="NCBI Taxonomy" id="652834"/>
    <lineage>
        <taxon>Eukaryota</taxon>
        <taxon>Eukaryota incertae sedis</taxon>
    </lineage>
</organism>
<sequence length="413" mass="48148">MQHRSLSALDLASEAARRSVSYERRRALPVLVKPRKLNVWSFMKESIGKDLSRVSTPITFNEPLSMLQRFCEDLEYAQLLVKAESVQDSCLRTAFIACFVISQYSSSANRQCKPFNPLLGETFDFKQEEEGGWGEEEGKGGRWRWVSEQVSHHPPISACYADSPIFEYFGQYEPKNKFTGKDMEVTPRGTLHIKLKKWNEEYTFTKATSSLHNLIVGKMYVDNHGTVYVKNHCSGEQAKITLMKKGGWFGDRAHEVQASITTAGGEERYKLHGKWTEEVVLEDVQAQTREVVWTRHELPPNHVEMYHFSRFGITLNEITEEMRDSLPPTDCRFRPDQRLYENGEVKAAAKEKLRLEDKQRKARKQRESAGEKWTPRWFELKENSTTCKEEWTYKGTYWNVRETRQYEDLPDIF</sequence>
<dbReference type="GO" id="GO:0120009">
    <property type="term" value="P:intermembrane lipid transfer"/>
    <property type="evidence" value="ECO:0007669"/>
    <property type="project" value="UniProtKB-ARBA"/>
</dbReference>
<protein>
    <recommendedName>
        <fullName evidence="6">Oxysterol-binding protein</fullName>
    </recommendedName>
</protein>
<dbReference type="PROSITE" id="PS01013">
    <property type="entry name" value="OSBP"/>
    <property type="match status" value="1"/>
</dbReference>
<dbReference type="PANTHER" id="PTHR10972:SF205">
    <property type="entry name" value="OXYSTEROL-BINDING PROTEIN 1"/>
    <property type="match status" value="1"/>
</dbReference>
<dbReference type="Gene3D" id="2.40.160.120">
    <property type="match status" value="1"/>
</dbReference>
<comment type="similarity">
    <text evidence="1 3">Belongs to the OSBP family.</text>
</comment>